<dbReference type="PANTHER" id="PTHR31920">
    <property type="entry name" value="B3 DOMAIN-CONTAINING"/>
    <property type="match status" value="1"/>
</dbReference>
<protein>
    <recommendedName>
        <fullName evidence="6">TF-B3 domain-containing protein</fullName>
    </recommendedName>
</protein>
<sequence>MASPDIRTSKLPRRNHYVPETPHFLMTIIPELLTLGKLQIPRAFIRKYGKDLPNPVILKVPSGETWTVELVKHGDRVWLGKCWKNFLEHFSILKDYSICFKFKGNMFDIFIFDQTGCEIEYPIKSCGCHNMAKCRKEFPSQEDKEAGCDPDCIFFLNNFMSVQRGK</sequence>
<dbReference type="GO" id="GO:0003677">
    <property type="term" value="F:DNA binding"/>
    <property type="evidence" value="ECO:0007669"/>
    <property type="project" value="UniProtKB-KW"/>
</dbReference>
<keyword evidence="5" id="KW-0539">Nucleus</keyword>
<keyword evidence="4" id="KW-0804">Transcription</keyword>
<organism evidence="7 8">
    <name type="scientific">Trapa natans</name>
    <name type="common">Water chestnut</name>
    <dbReference type="NCBI Taxonomy" id="22666"/>
    <lineage>
        <taxon>Eukaryota</taxon>
        <taxon>Viridiplantae</taxon>
        <taxon>Streptophyta</taxon>
        <taxon>Embryophyta</taxon>
        <taxon>Tracheophyta</taxon>
        <taxon>Spermatophyta</taxon>
        <taxon>Magnoliopsida</taxon>
        <taxon>eudicotyledons</taxon>
        <taxon>Gunneridae</taxon>
        <taxon>Pentapetalae</taxon>
        <taxon>rosids</taxon>
        <taxon>malvids</taxon>
        <taxon>Myrtales</taxon>
        <taxon>Lythraceae</taxon>
        <taxon>Trapa</taxon>
    </lineage>
</organism>
<dbReference type="AlphaFoldDB" id="A0AAN7MYM3"/>
<reference evidence="7 8" key="1">
    <citation type="journal article" date="2023" name="Hortic Res">
        <title>Pangenome of water caltrop reveals structural variations and asymmetric subgenome divergence after allopolyploidization.</title>
        <authorList>
            <person name="Zhang X."/>
            <person name="Chen Y."/>
            <person name="Wang L."/>
            <person name="Yuan Y."/>
            <person name="Fang M."/>
            <person name="Shi L."/>
            <person name="Lu R."/>
            <person name="Comes H.P."/>
            <person name="Ma Y."/>
            <person name="Chen Y."/>
            <person name="Huang G."/>
            <person name="Zhou Y."/>
            <person name="Zheng Z."/>
            <person name="Qiu Y."/>
        </authorList>
    </citation>
    <scope>NUCLEOTIDE SEQUENCE [LARGE SCALE GENOMIC DNA]</scope>
    <source>
        <strain evidence="7">F231</strain>
    </source>
</reference>
<evidence type="ECO:0000313" key="7">
    <source>
        <dbReference type="EMBL" id="KAK4800678.1"/>
    </source>
</evidence>
<dbReference type="PANTHER" id="PTHR31920:SF37">
    <property type="entry name" value="B3 DOMAIN-CONTAINING TRANSCRIPTION FACTOR VRN1"/>
    <property type="match status" value="1"/>
</dbReference>
<dbReference type="SUPFAM" id="SSF101936">
    <property type="entry name" value="DNA-binding pseudobarrel domain"/>
    <property type="match status" value="1"/>
</dbReference>
<evidence type="ECO:0000256" key="4">
    <source>
        <dbReference type="ARBA" id="ARBA00023163"/>
    </source>
</evidence>
<comment type="caution">
    <text evidence="7">The sequence shown here is derived from an EMBL/GenBank/DDBJ whole genome shotgun (WGS) entry which is preliminary data.</text>
</comment>
<dbReference type="PROSITE" id="PS50863">
    <property type="entry name" value="B3"/>
    <property type="match status" value="1"/>
</dbReference>
<keyword evidence="2" id="KW-0805">Transcription regulation</keyword>
<dbReference type="EMBL" id="JAXQNO010000003">
    <property type="protein sequence ID" value="KAK4800678.1"/>
    <property type="molecule type" value="Genomic_DNA"/>
</dbReference>
<evidence type="ECO:0000256" key="1">
    <source>
        <dbReference type="ARBA" id="ARBA00004123"/>
    </source>
</evidence>
<evidence type="ECO:0000256" key="3">
    <source>
        <dbReference type="ARBA" id="ARBA00023125"/>
    </source>
</evidence>
<proteinExistence type="predicted"/>
<keyword evidence="3" id="KW-0238">DNA-binding</keyword>
<evidence type="ECO:0000256" key="5">
    <source>
        <dbReference type="ARBA" id="ARBA00023242"/>
    </source>
</evidence>
<dbReference type="CDD" id="cd10017">
    <property type="entry name" value="B3_DNA"/>
    <property type="match status" value="1"/>
</dbReference>
<evidence type="ECO:0000313" key="8">
    <source>
        <dbReference type="Proteomes" id="UP001346149"/>
    </source>
</evidence>
<dbReference type="GO" id="GO:0005634">
    <property type="term" value="C:nucleus"/>
    <property type="evidence" value="ECO:0007669"/>
    <property type="project" value="UniProtKB-SubCell"/>
</dbReference>
<evidence type="ECO:0000259" key="6">
    <source>
        <dbReference type="PROSITE" id="PS50863"/>
    </source>
</evidence>
<evidence type="ECO:0000256" key="2">
    <source>
        <dbReference type="ARBA" id="ARBA00023015"/>
    </source>
</evidence>
<keyword evidence="8" id="KW-1185">Reference proteome</keyword>
<dbReference type="InterPro" id="IPR015300">
    <property type="entry name" value="DNA-bd_pseudobarrel_sf"/>
</dbReference>
<dbReference type="InterPro" id="IPR003340">
    <property type="entry name" value="B3_DNA-bd"/>
</dbReference>
<name>A0AAN7MYM3_TRANT</name>
<dbReference type="Pfam" id="PF02362">
    <property type="entry name" value="B3"/>
    <property type="match status" value="1"/>
</dbReference>
<dbReference type="Gene3D" id="2.40.330.10">
    <property type="entry name" value="DNA-binding pseudobarrel domain"/>
    <property type="match status" value="1"/>
</dbReference>
<dbReference type="InterPro" id="IPR050655">
    <property type="entry name" value="Plant_B3_domain"/>
</dbReference>
<comment type="subcellular location">
    <subcellularLocation>
        <location evidence="1">Nucleus</location>
    </subcellularLocation>
</comment>
<accession>A0AAN7MYM3</accession>
<dbReference type="Proteomes" id="UP001346149">
    <property type="component" value="Unassembled WGS sequence"/>
</dbReference>
<dbReference type="SMART" id="SM01019">
    <property type="entry name" value="B3"/>
    <property type="match status" value="1"/>
</dbReference>
<feature type="domain" description="TF-B3" evidence="6">
    <location>
        <begin position="23"/>
        <end position="115"/>
    </location>
</feature>
<gene>
    <name evidence="7" type="ORF">SAY86_021165</name>
</gene>